<protein>
    <recommendedName>
        <fullName evidence="4">DUF1439 domain-containing protein</fullName>
    </recommendedName>
</protein>
<dbReference type="Proteomes" id="UP000176037">
    <property type="component" value="Unassembled WGS sequence"/>
</dbReference>
<feature type="signal peptide" evidence="1">
    <location>
        <begin position="1"/>
        <end position="25"/>
    </location>
</feature>
<dbReference type="Pfam" id="PF07273">
    <property type="entry name" value="DUF1439"/>
    <property type="match status" value="1"/>
</dbReference>
<dbReference type="PROSITE" id="PS51257">
    <property type="entry name" value="PROKAR_LIPOPROTEIN"/>
    <property type="match status" value="1"/>
</dbReference>
<evidence type="ECO:0000313" key="3">
    <source>
        <dbReference type="Proteomes" id="UP000176037"/>
    </source>
</evidence>
<reference evidence="2 3" key="1">
    <citation type="submission" date="2016-09" db="EMBL/GenBank/DDBJ databases">
        <title>Alteromonas lipolytica, a new species isolated from sea water.</title>
        <authorList>
            <person name="Wu Y.-H."/>
            <person name="Cheng H."/>
            <person name="Xu X.-W."/>
        </authorList>
    </citation>
    <scope>NUCLEOTIDE SEQUENCE [LARGE SCALE GENOMIC DNA]</scope>
    <source>
        <strain evidence="2 3">JW12</strain>
    </source>
</reference>
<keyword evidence="3" id="KW-1185">Reference proteome</keyword>
<sequence length="189" mass="20575">MLLRRFILATLLGLICACSTLSSIASYTVTEHDIEQGLLEHLDQLSQKTSVAGIPVMLSVSSLKVVVGPDNRSVVALQADAIASVSVFGLRYPAKVKLGMEGEPYYNQQEKALYVRSLTLTRSEIDAAGFKGNLTPLADHYMGLFNSYLATQPVYEVDNAKGGLAWLSNVPLKLDIVPGKIIFAPRFEE</sequence>
<keyword evidence="1" id="KW-0732">Signal</keyword>
<gene>
    <name evidence="2" type="ORF">BFC17_01140</name>
</gene>
<proteinExistence type="predicted"/>
<dbReference type="OrthoDB" id="6398264at2"/>
<comment type="caution">
    <text evidence="2">The sequence shown here is derived from an EMBL/GenBank/DDBJ whole genome shotgun (WGS) entry which is preliminary data.</text>
</comment>
<name>A0A1E8FAH5_9ALTE</name>
<evidence type="ECO:0000313" key="2">
    <source>
        <dbReference type="EMBL" id="OFI32910.1"/>
    </source>
</evidence>
<accession>A0A1E8FAH5</accession>
<dbReference type="InterPro" id="IPR010835">
    <property type="entry name" value="DUF1439"/>
</dbReference>
<dbReference type="AlphaFoldDB" id="A0A1E8FAH5"/>
<dbReference type="Gene3D" id="3.15.10.40">
    <property type="entry name" value="Uncharacterised protein PF07273, DUF1439"/>
    <property type="match status" value="1"/>
</dbReference>
<evidence type="ECO:0008006" key="4">
    <source>
        <dbReference type="Google" id="ProtNLM"/>
    </source>
</evidence>
<evidence type="ECO:0000256" key="1">
    <source>
        <dbReference type="SAM" id="SignalP"/>
    </source>
</evidence>
<organism evidence="2 3">
    <name type="scientific">Alteromonas lipolytica</name>
    <dbReference type="NCBI Taxonomy" id="1856405"/>
    <lineage>
        <taxon>Bacteria</taxon>
        <taxon>Pseudomonadati</taxon>
        <taxon>Pseudomonadota</taxon>
        <taxon>Gammaproteobacteria</taxon>
        <taxon>Alteromonadales</taxon>
        <taxon>Alteromonadaceae</taxon>
        <taxon>Alteromonas/Salinimonas group</taxon>
        <taxon>Alteromonas</taxon>
    </lineage>
</organism>
<dbReference type="STRING" id="1856405.BFC17_01140"/>
<feature type="chain" id="PRO_5009213916" description="DUF1439 domain-containing protein" evidence="1">
    <location>
        <begin position="26"/>
        <end position="189"/>
    </location>
</feature>
<dbReference type="EMBL" id="MJIC01000015">
    <property type="protein sequence ID" value="OFI32910.1"/>
    <property type="molecule type" value="Genomic_DNA"/>
</dbReference>
<dbReference type="RefSeq" id="WP_070177287.1">
    <property type="nucleotide sequence ID" value="NZ_BMJR01000002.1"/>
</dbReference>